<dbReference type="AlphaFoldDB" id="A0A6L2LDW8"/>
<feature type="region of interest" description="Disordered" evidence="1">
    <location>
        <begin position="164"/>
        <end position="233"/>
    </location>
</feature>
<proteinExistence type="predicted"/>
<feature type="region of interest" description="Disordered" evidence="1">
    <location>
        <begin position="25"/>
        <end position="79"/>
    </location>
</feature>
<evidence type="ECO:0000256" key="1">
    <source>
        <dbReference type="SAM" id="MobiDB-lite"/>
    </source>
</evidence>
<feature type="compositionally biased region" description="Low complexity" evidence="1">
    <location>
        <begin position="172"/>
        <end position="209"/>
    </location>
</feature>
<organism evidence="2">
    <name type="scientific">Tanacetum cinerariifolium</name>
    <name type="common">Dalmatian daisy</name>
    <name type="synonym">Chrysanthemum cinerariifolium</name>
    <dbReference type="NCBI Taxonomy" id="118510"/>
    <lineage>
        <taxon>Eukaryota</taxon>
        <taxon>Viridiplantae</taxon>
        <taxon>Streptophyta</taxon>
        <taxon>Embryophyta</taxon>
        <taxon>Tracheophyta</taxon>
        <taxon>Spermatophyta</taxon>
        <taxon>Magnoliopsida</taxon>
        <taxon>eudicotyledons</taxon>
        <taxon>Gunneridae</taxon>
        <taxon>Pentapetalae</taxon>
        <taxon>asterids</taxon>
        <taxon>campanulids</taxon>
        <taxon>Asterales</taxon>
        <taxon>Asteraceae</taxon>
        <taxon>Asteroideae</taxon>
        <taxon>Anthemideae</taxon>
        <taxon>Anthemidinae</taxon>
        <taxon>Tanacetum</taxon>
    </lineage>
</organism>
<dbReference type="EMBL" id="BKCJ010003997">
    <property type="protein sequence ID" value="GEU58405.1"/>
    <property type="molecule type" value="Genomic_DNA"/>
</dbReference>
<name>A0A6L2LDW8_TANCI</name>
<feature type="compositionally biased region" description="Polar residues" evidence="1">
    <location>
        <begin position="69"/>
        <end position="78"/>
    </location>
</feature>
<evidence type="ECO:0000313" key="2">
    <source>
        <dbReference type="EMBL" id="GEU58405.1"/>
    </source>
</evidence>
<feature type="compositionally biased region" description="Polar residues" evidence="1">
    <location>
        <begin position="41"/>
        <end position="54"/>
    </location>
</feature>
<reference evidence="2" key="1">
    <citation type="journal article" date="2019" name="Sci. Rep.">
        <title>Draft genome of Tanacetum cinerariifolium, the natural source of mosquito coil.</title>
        <authorList>
            <person name="Yamashiro T."/>
            <person name="Shiraishi A."/>
            <person name="Satake H."/>
            <person name="Nakayama K."/>
        </authorList>
    </citation>
    <scope>NUCLEOTIDE SEQUENCE</scope>
</reference>
<protein>
    <submittedName>
        <fullName evidence="2">Uncharacterized protein</fullName>
    </submittedName>
</protein>
<comment type="caution">
    <text evidence="2">The sequence shown here is derived from an EMBL/GenBank/DDBJ whole genome shotgun (WGS) entry which is preliminary data.</text>
</comment>
<feature type="compositionally biased region" description="Pro residues" evidence="1">
    <location>
        <begin position="217"/>
        <end position="229"/>
    </location>
</feature>
<accession>A0A6L2LDW8</accession>
<sequence length="322" mass="35933">MEHHPPLDNGVYDVVDRAMRPLALTQARQPRSDREKARHFISSTSAHHSCGSLSRQEDDDKDDGASRASAPSPTTYLNSFKPLNYQQYEIPSPSEQSDDLLFKRQTELLNQSQELHKEVRGRLKSFGKALRGVFGKKKNFQKTKNQHHFTKTIVVDLTQDDTKTSLPKHQLSSPSAPNAPSKKPSTKDTSSYSIDYTSKSPTSFTSPPTNGYLNSPKSPPSRVPPPPPTQENVSIDITLTLSPITPPDVQFDNPSPSKPIFGRLVPWNLLEAHGDSCLCCIHNRTLIFELRDELQCMFSHIEYMLSQPPLSISPPPPSLSPN</sequence>
<gene>
    <name evidence="2" type="ORF">Tci_030383</name>
</gene>